<name>A0A059EWI5_9MICR</name>
<dbReference type="Proteomes" id="UP000030655">
    <property type="component" value="Unassembled WGS sequence"/>
</dbReference>
<protein>
    <submittedName>
        <fullName evidence="1">Uncharacterized protein</fullName>
    </submittedName>
</protein>
<sequence length="43" mass="5057">MKKAYDTSDRQLIYQILMNFPPLSPYVNIISNLVDQNTIKALW</sequence>
<evidence type="ECO:0000313" key="1">
    <source>
        <dbReference type="EMBL" id="KCZ79089.1"/>
    </source>
</evidence>
<gene>
    <name evidence="1" type="ORF">H312_03527</name>
</gene>
<accession>A0A059EWI5</accession>
<reference evidence="2" key="1">
    <citation type="submission" date="2013-02" db="EMBL/GenBank/DDBJ databases">
        <authorList>
            <consortium name="The Broad Institute Genome Sequencing Platform"/>
            <person name="Cuomo C."/>
            <person name="Becnel J."/>
            <person name="Sanscrainte N."/>
            <person name="Walker B."/>
            <person name="Young S.K."/>
            <person name="Zeng Q."/>
            <person name="Gargeya S."/>
            <person name="Fitzgerald M."/>
            <person name="Haas B."/>
            <person name="Abouelleil A."/>
            <person name="Alvarado L."/>
            <person name="Arachchi H.M."/>
            <person name="Berlin A.M."/>
            <person name="Chapman S.B."/>
            <person name="Dewar J."/>
            <person name="Goldberg J."/>
            <person name="Griggs A."/>
            <person name="Gujja S."/>
            <person name="Hansen M."/>
            <person name="Howarth C."/>
            <person name="Imamovic A."/>
            <person name="Larimer J."/>
            <person name="McCowan C."/>
            <person name="Murphy C."/>
            <person name="Neiman D."/>
            <person name="Pearson M."/>
            <person name="Priest M."/>
            <person name="Roberts A."/>
            <person name="Saif S."/>
            <person name="Shea T."/>
            <person name="Sisk P."/>
            <person name="Sykes S."/>
            <person name="Wortman J."/>
            <person name="Nusbaum C."/>
            <person name="Birren B."/>
        </authorList>
    </citation>
    <scope>NUCLEOTIDE SEQUENCE [LARGE SCALE GENOMIC DNA]</scope>
    <source>
        <strain evidence="2">PRA339</strain>
    </source>
</reference>
<dbReference type="HOGENOM" id="CLU_3244801_0_0_1"/>
<dbReference type="VEuPathDB" id="MicrosporidiaDB:H312_03527"/>
<dbReference type="EMBL" id="KK365382">
    <property type="protein sequence ID" value="KCZ79089.1"/>
    <property type="molecule type" value="Genomic_DNA"/>
</dbReference>
<proteinExistence type="predicted"/>
<dbReference type="AlphaFoldDB" id="A0A059EWI5"/>
<evidence type="ECO:0000313" key="2">
    <source>
        <dbReference type="Proteomes" id="UP000030655"/>
    </source>
</evidence>
<feature type="non-terminal residue" evidence="1">
    <location>
        <position position="43"/>
    </location>
</feature>
<reference evidence="1 2" key="2">
    <citation type="submission" date="2014-03" db="EMBL/GenBank/DDBJ databases">
        <title>The Genome Sequence of Anncaliia algerae insect isolate PRA339.</title>
        <authorList>
            <consortium name="The Broad Institute Genome Sequencing Platform"/>
            <consortium name="The Broad Institute Genome Sequencing Center for Infectious Disease"/>
            <person name="Cuomo C."/>
            <person name="Becnel J."/>
            <person name="Sanscrainte N."/>
            <person name="Walker B."/>
            <person name="Young S.K."/>
            <person name="Zeng Q."/>
            <person name="Gargeya S."/>
            <person name="Fitzgerald M."/>
            <person name="Haas B."/>
            <person name="Abouelleil A."/>
            <person name="Alvarado L."/>
            <person name="Arachchi H.M."/>
            <person name="Berlin A.M."/>
            <person name="Chapman S.B."/>
            <person name="Dewar J."/>
            <person name="Goldberg J."/>
            <person name="Griggs A."/>
            <person name="Gujja S."/>
            <person name="Hansen M."/>
            <person name="Howarth C."/>
            <person name="Imamovic A."/>
            <person name="Larimer J."/>
            <person name="McCowan C."/>
            <person name="Murphy C."/>
            <person name="Neiman D."/>
            <person name="Pearson M."/>
            <person name="Priest M."/>
            <person name="Roberts A."/>
            <person name="Saif S."/>
            <person name="Shea T."/>
            <person name="Sisk P."/>
            <person name="Sykes S."/>
            <person name="Wortman J."/>
            <person name="Nusbaum C."/>
            <person name="Birren B."/>
        </authorList>
    </citation>
    <scope>NUCLEOTIDE SEQUENCE [LARGE SCALE GENOMIC DNA]</scope>
    <source>
        <strain evidence="1 2">PRA339</strain>
    </source>
</reference>
<organism evidence="1 2">
    <name type="scientific">Anncaliia algerae PRA339</name>
    <dbReference type="NCBI Taxonomy" id="1288291"/>
    <lineage>
        <taxon>Eukaryota</taxon>
        <taxon>Fungi</taxon>
        <taxon>Fungi incertae sedis</taxon>
        <taxon>Microsporidia</taxon>
        <taxon>Tubulinosematoidea</taxon>
        <taxon>Tubulinosematidae</taxon>
        <taxon>Anncaliia</taxon>
    </lineage>
</organism>
<keyword evidence="2" id="KW-1185">Reference proteome</keyword>